<evidence type="ECO:0000313" key="2">
    <source>
        <dbReference type="Proteomes" id="UP001187531"/>
    </source>
</evidence>
<name>A0AA88I2K2_ARTSF</name>
<reference evidence="1" key="1">
    <citation type="submission" date="2023-07" db="EMBL/GenBank/DDBJ databases">
        <title>Chromosome-level genome assembly of Artemia franciscana.</title>
        <authorList>
            <person name="Jo E."/>
        </authorList>
    </citation>
    <scope>NUCLEOTIDE SEQUENCE</scope>
    <source>
        <tissue evidence="1">Whole body</tissue>
    </source>
</reference>
<dbReference type="AlphaFoldDB" id="A0AA88I2K2"/>
<proteinExistence type="predicted"/>
<dbReference type="Proteomes" id="UP001187531">
    <property type="component" value="Unassembled WGS sequence"/>
</dbReference>
<keyword evidence="2" id="KW-1185">Reference proteome</keyword>
<accession>A0AA88I2K2</accession>
<protein>
    <submittedName>
        <fullName evidence="1">Uncharacterized protein</fullName>
    </submittedName>
</protein>
<gene>
    <name evidence="1" type="ORF">QYM36_005907</name>
</gene>
<organism evidence="1 2">
    <name type="scientific">Artemia franciscana</name>
    <name type="common">Brine shrimp</name>
    <name type="synonym">Artemia sanfranciscana</name>
    <dbReference type="NCBI Taxonomy" id="6661"/>
    <lineage>
        <taxon>Eukaryota</taxon>
        <taxon>Metazoa</taxon>
        <taxon>Ecdysozoa</taxon>
        <taxon>Arthropoda</taxon>
        <taxon>Crustacea</taxon>
        <taxon>Branchiopoda</taxon>
        <taxon>Anostraca</taxon>
        <taxon>Artemiidae</taxon>
        <taxon>Artemia</taxon>
    </lineage>
</organism>
<evidence type="ECO:0000313" key="1">
    <source>
        <dbReference type="EMBL" id="KAK2718731.1"/>
    </source>
</evidence>
<sequence>MLVGEKLDLFRGWLKPVSSSKEKAFCVVCKKELLCGKSELTKHAKYQKDIQNFEEWDKACRSSGKLDTMVQSSYQVQETEARLVSFVVENNLSLVLVEDLVSLIKTLPPRSVLENTEDGLFYRIRQEAEELVRTFASSFMNLSYIRTFSNILELDEKNEPQYLPLRQVYLGMEAHDSMALLSCDPCVKQTELDLVYRAARDFYVEAIAQIKARFKFEDPIFEFTKVYNFYYQKSLNGVVYP</sequence>
<dbReference type="EMBL" id="JAVRJZ010000009">
    <property type="protein sequence ID" value="KAK2718731.1"/>
    <property type="molecule type" value="Genomic_DNA"/>
</dbReference>
<comment type="caution">
    <text evidence="1">The sequence shown here is derived from an EMBL/GenBank/DDBJ whole genome shotgun (WGS) entry which is preliminary data.</text>
</comment>